<organism evidence="2 3">
    <name type="scientific">Tetrahymena thermophila (strain SB210)</name>
    <dbReference type="NCBI Taxonomy" id="312017"/>
    <lineage>
        <taxon>Eukaryota</taxon>
        <taxon>Sar</taxon>
        <taxon>Alveolata</taxon>
        <taxon>Ciliophora</taxon>
        <taxon>Intramacronucleata</taxon>
        <taxon>Oligohymenophorea</taxon>
        <taxon>Hymenostomatida</taxon>
        <taxon>Tetrahymenina</taxon>
        <taxon>Tetrahymenidae</taxon>
        <taxon>Tetrahymena</taxon>
    </lineage>
</organism>
<evidence type="ECO:0000313" key="2">
    <source>
        <dbReference type="EMBL" id="EAR95178.2"/>
    </source>
</evidence>
<proteinExistence type="predicted"/>
<dbReference type="KEGG" id="tet:TTHERM_00378420"/>
<evidence type="ECO:0000259" key="1">
    <source>
        <dbReference type="Pfam" id="PF09032"/>
    </source>
</evidence>
<dbReference type="HOGENOM" id="CLU_2532499_0_0_1"/>
<reference evidence="3" key="1">
    <citation type="journal article" date="2006" name="PLoS Biol.">
        <title>Macronuclear genome sequence of the ciliate Tetrahymena thermophila, a model eukaryote.</title>
        <authorList>
            <person name="Eisen J.A."/>
            <person name="Coyne R.S."/>
            <person name="Wu M."/>
            <person name="Wu D."/>
            <person name="Thiagarajan M."/>
            <person name="Wortman J.R."/>
            <person name="Badger J.H."/>
            <person name="Ren Q."/>
            <person name="Amedeo P."/>
            <person name="Jones K.M."/>
            <person name="Tallon L.J."/>
            <person name="Delcher A.L."/>
            <person name="Salzberg S.L."/>
            <person name="Silva J.C."/>
            <person name="Haas B.J."/>
            <person name="Majoros W.H."/>
            <person name="Farzad M."/>
            <person name="Carlton J.M."/>
            <person name="Smith R.K. Jr."/>
            <person name="Garg J."/>
            <person name="Pearlman R.E."/>
            <person name="Karrer K.M."/>
            <person name="Sun L."/>
            <person name="Manning G."/>
            <person name="Elde N.C."/>
            <person name="Turkewitz A.P."/>
            <person name="Asai D.J."/>
            <person name="Wilkes D.E."/>
            <person name="Wang Y."/>
            <person name="Cai H."/>
            <person name="Collins K."/>
            <person name="Stewart B.A."/>
            <person name="Lee S.R."/>
            <person name="Wilamowska K."/>
            <person name="Weinberg Z."/>
            <person name="Ruzzo W.L."/>
            <person name="Wloga D."/>
            <person name="Gaertig J."/>
            <person name="Frankel J."/>
            <person name="Tsao C.-C."/>
            <person name="Gorovsky M.A."/>
            <person name="Keeling P.J."/>
            <person name="Waller R.F."/>
            <person name="Patron N.J."/>
            <person name="Cherry J.M."/>
            <person name="Stover N.A."/>
            <person name="Krieger C.J."/>
            <person name="del Toro C."/>
            <person name="Ryder H.F."/>
            <person name="Williamson S.C."/>
            <person name="Barbeau R.A."/>
            <person name="Hamilton E.P."/>
            <person name="Orias E."/>
        </authorList>
    </citation>
    <scope>NUCLEOTIDE SEQUENCE [LARGE SCALE GENOMIC DNA]</scope>
    <source>
        <strain evidence="3">SB210</strain>
    </source>
</reference>
<sequence>MQFVIKNKLFQMISIKYIDYQIFRISFTFQYSRNKNIFKFVIQKQILINLRIIYAYNITIKKMELKESQIDLKELNSFLNQFRKIVVQELLKEQIRHIGVEIEQNFKAQKMIK</sequence>
<keyword evidence="3" id="KW-1185">Reference proteome</keyword>
<dbReference type="Pfam" id="PF09032">
    <property type="entry name" value="Siah-Interact_N"/>
    <property type="match status" value="1"/>
</dbReference>
<feature type="domain" description="Siah interacting protein N-terminal" evidence="1">
    <location>
        <begin position="63"/>
        <end position="109"/>
    </location>
</feature>
<dbReference type="EMBL" id="GG662706">
    <property type="protein sequence ID" value="EAR95178.2"/>
    <property type="molecule type" value="Genomic_DNA"/>
</dbReference>
<dbReference type="RefSeq" id="XP_001015423.2">
    <property type="nucleotide sequence ID" value="XM_001015423.2"/>
</dbReference>
<evidence type="ECO:0000313" key="3">
    <source>
        <dbReference type="Proteomes" id="UP000009168"/>
    </source>
</evidence>
<protein>
    <submittedName>
        <fullName evidence="2">Siah interacting protein, amine-terminal protein</fullName>
    </submittedName>
</protein>
<name>Q23FH5_TETTS</name>
<dbReference type="InterPro" id="IPR015120">
    <property type="entry name" value="Siah-Interact_N"/>
</dbReference>
<accession>Q23FH5</accession>
<dbReference type="InParanoid" id="Q23FH5"/>
<gene>
    <name evidence="2" type="ORF">TTHERM_00378420</name>
</gene>
<dbReference type="GeneID" id="7830278"/>
<dbReference type="Proteomes" id="UP000009168">
    <property type="component" value="Unassembled WGS sequence"/>
</dbReference>
<dbReference type="AlphaFoldDB" id="Q23FH5"/>